<dbReference type="EMBL" id="WUUU01000306">
    <property type="protein sequence ID" value="MXR22507.1"/>
    <property type="molecule type" value="Genomic_DNA"/>
</dbReference>
<proteinExistence type="predicted"/>
<dbReference type="OrthoDB" id="269239at2157"/>
<protein>
    <submittedName>
        <fullName evidence="1">Uncharacterized protein</fullName>
    </submittedName>
</protein>
<keyword evidence="2" id="KW-1185">Reference proteome</keyword>
<evidence type="ECO:0000313" key="1">
    <source>
        <dbReference type="EMBL" id="MXR22507.1"/>
    </source>
</evidence>
<name>A0A6B0SMR6_9EURY</name>
<dbReference type="AlphaFoldDB" id="A0A6B0SMR6"/>
<evidence type="ECO:0000313" key="2">
    <source>
        <dbReference type="Proteomes" id="UP000471521"/>
    </source>
</evidence>
<gene>
    <name evidence="1" type="ORF">GRX66_18690</name>
</gene>
<dbReference type="Proteomes" id="UP000471521">
    <property type="component" value="Unassembled WGS sequence"/>
</dbReference>
<dbReference type="RefSeq" id="WP_159527816.1">
    <property type="nucleotide sequence ID" value="NZ_WUUU01000306.1"/>
</dbReference>
<accession>A0A6B0SMR6</accession>
<reference evidence="1 2" key="1">
    <citation type="submission" date="2019-12" db="EMBL/GenBank/DDBJ databases">
        <title>Isolation and characterization of three novel carbon monoxide-oxidizing members of Halobacteria from salione crusts and soils.</title>
        <authorList>
            <person name="Myers M.R."/>
            <person name="King G.M."/>
        </authorList>
    </citation>
    <scope>NUCLEOTIDE SEQUENCE [LARGE SCALE GENOMIC DNA]</scope>
    <source>
        <strain evidence="1 2">PCN9</strain>
    </source>
</reference>
<sequence>MSQDADSGLTAAERTRLDAIRGADALADLVAVTGAASEHDAYFAAKRQHRELTARAGTPLSAADDLPGTRVVVDGTAFWVHGVTHADTPAERDFLRRHVAQFLADDANVYVEQGIRPMYFDDVAGVCEMDDYAWATEQCAGLDSATHVDLPEAAFDGVVEDVNALAGRFRTAAFSLIDAGGQYYGEDFEAALGDLATTFLTSHADAATGRDFASFQLSRNAARDPTLLDALQSYYQRAFLPQPVEREWLRRHDPELEVVTHARNEHMADYAVYHHETAPAVHLVVGAAHQPGVTYYLRQHRDGSRTVDGFELAG</sequence>
<organism evidence="1 2">
    <name type="scientific">Halobacterium bonnevillei</name>
    <dbReference type="NCBI Taxonomy" id="2692200"/>
    <lineage>
        <taxon>Archaea</taxon>
        <taxon>Methanobacteriati</taxon>
        <taxon>Methanobacteriota</taxon>
        <taxon>Stenosarchaea group</taxon>
        <taxon>Halobacteria</taxon>
        <taxon>Halobacteriales</taxon>
        <taxon>Halobacteriaceae</taxon>
        <taxon>Halobacterium</taxon>
    </lineage>
</organism>
<comment type="caution">
    <text evidence="1">The sequence shown here is derived from an EMBL/GenBank/DDBJ whole genome shotgun (WGS) entry which is preliminary data.</text>
</comment>